<dbReference type="PRINTS" id="PR00394">
    <property type="entry name" value="RHSPROTEIN"/>
</dbReference>
<dbReference type="EMBL" id="WFLI01000019">
    <property type="protein sequence ID" value="KAB8063723.1"/>
    <property type="molecule type" value="Genomic_DNA"/>
</dbReference>
<dbReference type="Gene3D" id="2.180.10.10">
    <property type="entry name" value="RHS repeat-associated core"/>
    <property type="match status" value="1"/>
</dbReference>
<organism evidence="2 3">
    <name type="scientific">Janthinobacterium violaceinigrum</name>
    <dbReference type="NCBI Taxonomy" id="2654252"/>
    <lineage>
        <taxon>Bacteria</taxon>
        <taxon>Pseudomonadati</taxon>
        <taxon>Pseudomonadota</taxon>
        <taxon>Betaproteobacteria</taxon>
        <taxon>Burkholderiales</taxon>
        <taxon>Oxalobacteraceae</taxon>
        <taxon>Janthinobacterium</taxon>
    </lineage>
</organism>
<evidence type="ECO:0000313" key="2">
    <source>
        <dbReference type="EMBL" id="KAB8063723.1"/>
    </source>
</evidence>
<dbReference type="InterPro" id="IPR022385">
    <property type="entry name" value="Rhs_assc_core"/>
</dbReference>
<evidence type="ECO:0000256" key="1">
    <source>
        <dbReference type="SAM" id="MobiDB-lite"/>
    </source>
</evidence>
<proteinExistence type="predicted"/>
<keyword evidence="3" id="KW-1185">Reference proteome</keyword>
<comment type="caution">
    <text evidence="2">The sequence shown here is derived from an EMBL/GenBank/DDBJ whole genome shotgun (WGS) entry which is preliminary data.</text>
</comment>
<evidence type="ECO:0000313" key="3">
    <source>
        <dbReference type="Proteomes" id="UP000468717"/>
    </source>
</evidence>
<gene>
    <name evidence="2" type="ORF">GCN75_16880</name>
</gene>
<feature type="region of interest" description="Disordered" evidence="1">
    <location>
        <begin position="167"/>
        <end position="195"/>
    </location>
</feature>
<feature type="compositionally biased region" description="Polar residues" evidence="1">
    <location>
        <begin position="184"/>
        <end position="195"/>
    </location>
</feature>
<reference evidence="2 3" key="1">
    <citation type="submission" date="2019-10" db="EMBL/GenBank/DDBJ databases">
        <title>Three novel species isolated from a subtropical stream in China.</title>
        <authorList>
            <person name="Lu H."/>
        </authorList>
    </citation>
    <scope>NUCLEOTIDE SEQUENCE [LARGE SCALE GENOMIC DNA]</scope>
    <source>
        <strain evidence="2 3">FT13W</strain>
    </source>
</reference>
<dbReference type="AlphaFoldDB" id="A0A6I1HYF5"/>
<dbReference type="Proteomes" id="UP000468717">
    <property type="component" value="Unassembled WGS sequence"/>
</dbReference>
<dbReference type="PANTHER" id="PTHR32305:SF15">
    <property type="entry name" value="PROTEIN RHSA-RELATED"/>
    <property type="match status" value="1"/>
</dbReference>
<dbReference type="InterPro" id="IPR050708">
    <property type="entry name" value="T6SS_VgrG/RHS"/>
</dbReference>
<name>A0A6I1HYF5_9BURK</name>
<protein>
    <submittedName>
        <fullName evidence="2">Uncharacterized protein</fullName>
    </submittedName>
</protein>
<dbReference type="PANTHER" id="PTHR32305">
    <property type="match status" value="1"/>
</dbReference>
<sequence>MVTVLANNDTGIASAELLTTVARALNAEEVRTLGDRLTVQAAQVIDYHIKATLFIGVGPEVLRNDQFYASHNDKLGRPEVLTGSNGAIAWRAANAAFDRTVIIDNIGGMHIGFPGQYYDTESGLWYNWNRYYDASLGRYVQSDPIGLAGGINTYAYVGGDFTYPTRGDLEKTPPSGEGGIWHNAPQNQNYKGRKY</sequence>
<dbReference type="NCBIfam" id="TIGR03696">
    <property type="entry name" value="Rhs_assc_core"/>
    <property type="match status" value="1"/>
</dbReference>
<accession>A0A6I1HYF5</accession>